<dbReference type="GeneID" id="63761405"/>
<evidence type="ECO:0000313" key="1">
    <source>
        <dbReference type="EMBL" id="OJJ54720.1"/>
    </source>
</evidence>
<name>A0A1L9T5J1_9EURO</name>
<dbReference type="STRING" id="1036612.A0A1L9T5J1"/>
<accession>A0A1L9T5J1</accession>
<organism evidence="1 2">
    <name type="scientific">Aspergillus sydowii CBS 593.65</name>
    <dbReference type="NCBI Taxonomy" id="1036612"/>
    <lineage>
        <taxon>Eukaryota</taxon>
        <taxon>Fungi</taxon>
        <taxon>Dikarya</taxon>
        <taxon>Ascomycota</taxon>
        <taxon>Pezizomycotina</taxon>
        <taxon>Eurotiomycetes</taxon>
        <taxon>Eurotiomycetidae</taxon>
        <taxon>Eurotiales</taxon>
        <taxon>Aspergillaceae</taxon>
        <taxon>Aspergillus</taxon>
        <taxon>Aspergillus subgen. Nidulantes</taxon>
    </lineage>
</organism>
<dbReference type="AlphaFoldDB" id="A0A1L9T5J1"/>
<dbReference type="OrthoDB" id="1896086at2759"/>
<dbReference type="EMBL" id="KV878594">
    <property type="protein sequence ID" value="OJJ54720.1"/>
    <property type="molecule type" value="Genomic_DNA"/>
</dbReference>
<reference evidence="2" key="1">
    <citation type="journal article" date="2017" name="Genome Biol.">
        <title>Comparative genomics reveals high biological diversity and specific adaptations in the industrially and medically important fungal genus Aspergillus.</title>
        <authorList>
            <person name="de Vries R.P."/>
            <person name="Riley R."/>
            <person name="Wiebenga A."/>
            <person name="Aguilar-Osorio G."/>
            <person name="Amillis S."/>
            <person name="Uchima C.A."/>
            <person name="Anderluh G."/>
            <person name="Asadollahi M."/>
            <person name="Askin M."/>
            <person name="Barry K."/>
            <person name="Battaglia E."/>
            <person name="Bayram O."/>
            <person name="Benocci T."/>
            <person name="Braus-Stromeyer S.A."/>
            <person name="Caldana C."/>
            <person name="Canovas D."/>
            <person name="Cerqueira G.C."/>
            <person name="Chen F."/>
            <person name="Chen W."/>
            <person name="Choi C."/>
            <person name="Clum A."/>
            <person name="Dos Santos R.A."/>
            <person name="Damasio A.R."/>
            <person name="Diallinas G."/>
            <person name="Emri T."/>
            <person name="Fekete E."/>
            <person name="Flipphi M."/>
            <person name="Freyberg S."/>
            <person name="Gallo A."/>
            <person name="Gournas C."/>
            <person name="Habgood R."/>
            <person name="Hainaut M."/>
            <person name="Harispe M.L."/>
            <person name="Henrissat B."/>
            <person name="Hilden K.S."/>
            <person name="Hope R."/>
            <person name="Hossain A."/>
            <person name="Karabika E."/>
            <person name="Karaffa L."/>
            <person name="Karanyi Z."/>
            <person name="Krasevec N."/>
            <person name="Kuo A."/>
            <person name="Kusch H."/>
            <person name="LaButti K."/>
            <person name="Lagendijk E.L."/>
            <person name="Lapidus A."/>
            <person name="Levasseur A."/>
            <person name="Lindquist E."/>
            <person name="Lipzen A."/>
            <person name="Logrieco A.F."/>
            <person name="MacCabe A."/>
            <person name="Maekelae M.R."/>
            <person name="Malavazi I."/>
            <person name="Melin P."/>
            <person name="Meyer V."/>
            <person name="Mielnichuk N."/>
            <person name="Miskei M."/>
            <person name="Molnar A.P."/>
            <person name="Mule G."/>
            <person name="Ngan C.Y."/>
            <person name="Orejas M."/>
            <person name="Orosz E."/>
            <person name="Ouedraogo J.P."/>
            <person name="Overkamp K.M."/>
            <person name="Park H.-S."/>
            <person name="Perrone G."/>
            <person name="Piumi F."/>
            <person name="Punt P.J."/>
            <person name="Ram A.F."/>
            <person name="Ramon A."/>
            <person name="Rauscher S."/>
            <person name="Record E."/>
            <person name="Riano-Pachon D.M."/>
            <person name="Robert V."/>
            <person name="Roehrig J."/>
            <person name="Ruller R."/>
            <person name="Salamov A."/>
            <person name="Salih N.S."/>
            <person name="Samson R.A."/>
            <person name="Sandor E."/>
            <person name="Sanguinetti M."/>
            <person name="Schuetze T."/>
            <person name="Sepcic K."/>
            <person name="Shelest E."/>
            <person name="Sherlock G."/>
            <person name="Sophianopoulou V."/>
            <person name="Squina F.M."/>
            <person name="Sun H."/>
            <person name="Susca A."/>
            <person name="Todd R.B."/>
            <person name="Tsang A."/>
            <person name="Unkles S.E."/>
            <person name="van de Wiele N."/>
            <person name="van Rossen-Uffink D."/>
            <person name="Oliveira J.V."/>
            <person name="Vesth T.C."/>
            <person name="Visser J."/>
            <person name="Yu J.-H."/>
            <person name="Zhou M."/>
            <person name="Andersen M.R."/>
            <person name="Archer D.B."/>
            <person name="Baker S.E."/>
            <person name="Benoit I."/>
            <person name="Brakhage A.A."/>
            <person name="Braus G.H."/>
            <person name="Fischer R."/>
            <person name="Frisvad J.C."/>
            <person name="Goldman G.H."/>
            <person name="Houbraken J."/>
            <person name="Oakley B."/>
            <person name="Pocsi I."/>
            <person name="Scazzocchio C."/>
            <person name="Seiboth B."/>
            <person name="vanKuyk P.A."/>
            <person name="Wortman J."/>
            <person name="Dyer P.S."/>
            <person name="Grigoriev I.V."/>
        </authorList>
    </citation>
    <scope>NUCLEOTIDE SEQUENCE [LARGE SCALE GENOMIC DNA]</scope>
    <source>
        <strain evidence="2">CBS 593.65</strain>
    </source>
</reference>
<dbReference type="Proteomes" id="UP000184356">
    <property type="component" value="Unassembled WGS sequence"/>
</dbReference>
<gene>
    <name evidence="1" type="ORF">ASPSYDRAFT_35396</name>
</gene>
<sequence length="529" mass="57651">MVQLRYSVLAFALTTQLRNGFQGVRKLTDPRDPKKCSECGGDTKKKGFCDNEIATGYRSDYNDCVKWHGEGEGCGLICECISEETGEPGTGAPPIIPFPPIPVGFAPPPAAVPNPKTEDTCGNDYTQTSCKDCEPLDGWCTKGDHAGCPCREECRADDDDTKPTCSADDCKGEKGSCTIVRVTTRDVIASRNALTQTRRSLFAATIFASQKQTANVVRYGQRTRHNKLSFTNSAQDENNGCGCYHLTTDYYTRRSKAQVQDDSKAIAKLVESMKKFYDEQGEGDEDDEPKEPEVTCASKDYSAAIDVDASFLNKLADKFCSGEVDKKRSQDLTAKDISSGAYEGYKFHFELDPGDNCKTDCKAAFKSMTGKCQGIDSHSIQKSASSKVPDCGASFSYKITAPETDPDTFTQEGEQERVCHDADQFGSHGDVRAAEVSRAAMSCLGVDDGEAQFTAESEPFTSKSTYGGTQMAFTMSWVDNCEGDSLDVRNPSGKSDKLGDSCWKFMLDNWEQCNNGGAGGYIDYGPSFD</sequence>
<dbReference type="VEuPathDB" id="FungiDB:ASPSYDRAFT_35396"/>
<keyword evidence="2" id="KW-1185">Reference proteome</keyword>
<evidence type="ECO:0000313" key="2">
    <source>
        <dbReference type="Proteomes" id="UP000184356"/>
    </source>
</evidence>
<dbReference type="RefSeq" id="XP_040698526.1">
    <property type="nucleotide sequence ID" value="XM_040845332.1"/>
</dbReference>
<proteinExistence type="predicted"/>
<protein>
    <submittedName>
        <fullName evidence="1">Uncharacterized protein</fullName>
    </submittedName>
</protein>